<dbReference type="AlphaFoldDB" id="A0A5B7HL09"/>
<gene>
    <name evidence="1" type="ORF">E2C01_067448</name>
</gene>
<evidence type="ECO:0000313" key="1">
    <source>
        <dbReference type="EMBL" id="MPC73130.1"/>
    </source>
</evidence>
<comment type="caution">
    <text evidence="1">The sequence shown here is derived from an EMBL/GenBank/DDBJ whole genome shotgun (WGS) entry which is preliminary data.</text>
</comment>
<dbReference type="Proteomes" id="UP000324222">
    <property type="component" value="Unassembled WGS sequence"/>
</dbReference>
<proteinExistence type="predicted"/>
<dbReference type="EMBL" id="VSRR010036118">
    <property type="protein sequence ID" value="MPC73130.1"/>
    <property type="molecule type" value="Genomic_DNA"/>
</dbReference>
<evidence type="ECO:0000313" key="2">
    <source>
        <dbReference type="Proteomes" id="UP000324222"/>
    </source>
</evidence>
<sequence length="73" mass="8033">MAQSFLGSRLASVCGNYLHPRNGQYTGQIHFPLFEAGASPPASAGRHKTSRVLQHHYRHSLSLYILESSGQPL</sequence>
<reference evidence="1 2" key="1">
    <citation type="submission" date="2019-05" db="EMBL/GenBank/DDBJ databases">
        <title>Another draft genome of Portunus trituberculatus and its Hox gene families provides insights of decapod evolution.</title>
        <authorList>
            <person name="Jeong J.-H."/>
            <person name="Song I."/>
            <person name="Kim S."/>
            <person name="Choi T."/>
            <person name="Kim D."/>
            <person name="Ryu S."/>
            <person name="Kim W."/>
        </authorList>
    </citation>
    <scope>NUCLEOTIDE SEQUENCE [LARGE SCALE GENOMIC DNA]</scope>
    <source>
        <tissue evidence="1">Muscle</tissue>
    </source>
</reference>
<protein>
    <submittedName>
        <fullName evidence="1">Uncharacterized protein</fullName>
    </submittedName>
</protein>
<name>A0A5B7HL09_PORTR</name>
<keyword evidence="2" id="KW-1185">Reference proteome</keyword>
<organism evidence="1 2">
    <name type="scientific">Portunus trituberculatus</name>
    <name type="common">Swimming crab</name>
    <name type="synonym">Neptunus trituberculatus</name>
    <dbReference type="NCBI Taxonomy" id="210409"/>
    <lineage>
        <taxon>Eukaryota</taxon>
        <taxon>Metazoa</taxon>
        <taxon>Ecdysozoa</taxon>
        <taxon>Arthropoda</taxon>
        <taxon>Crustacea</taxon>
        <taxon>Multicrustacea</taxon>
        <taxon>Malacostraca</taxon>
        <taxon>Eumalacostraca</taxon>
        <taxon>Eucarida</taxon>
        <taxon>Decapoda</taxon>
        <taxon>Pleocyemata</taxon>
        <taxon>Brachyura</taxon>
        <taxon>Eubrachyura</taxon>
        <taxon>Portunoidea</taxon>
        <taxon>Portunidae</taxon>
        <taxon>Portuninae</taxon>
        <taxon>Portunus</taxon>
    </lineage>
</organism>
<accession>A0A5B7HL09</accession>